<keyword evidence="3" id="KW-1185">Reference proteome</keyword>
<dbReference type="CDD" id="cd03049">
    <property type="entry name" value="GST_N_3"/>
    <property type="match status" value="1"/>
</dbReference>
<dbReference type="InterPro" id="IPR004045">
    <property type="entry name" value="Glutathione_S-Trfase_N"/>
</dbReference>
<dbReference type="Pfam" id="PF13409">
    <property type="entry name" value="GST_N_2"/>
    <property type="match status" value="1"/>
</dbReference>
<name>A0ABW2UFN9_9RHOB</name>
<evidence type="ECO:0000259" key="1">
    <source>
        <dbReference type="PROSITE" id="PS50404"/>
    </source>
</evidence>
<evidence type="ECO:0000313" key="2">
    <source>
        <dbReference type="EMBL" id="MFC7702830.1"/>
    </source>
</evidence>
<organism evidence="2 3">
    <name type="scientific">Plastorhodobacter daqingensis</name>
    <dbReference type="NCBI Taxonomy" id="1387281"/>
    <lineage>
        <taxon>Bacteria</taxon>
        <taxon>Pseudomonadati</taxon>
        <taxon>Pseudomonadota</taxon>
        <taxon>Alphaproteobacteria</taxon>
        <taxon>Rhodobacterales</taxon>
        <taxon>Paracoccaceae</taxon>
        <taxon>Plastorhodobacter</taxon>
    </lineage>
</organism>
<accession>A0ABW2UFN9</accession>
<protein>
    <submittedName>
        <fullName evidence="2">Glutathione S-transferase</fullName>
    </submittedName>
</protein>
<proteinExistence type="predicted"/>
<comment type="caution">
    <text evidence="2">The sequence shown here is derived from an EMBL/GenBank/DDBJ whole genome shotgun (WGS) entry which is preliminary data.</text>
</comment>
<dbReference type="SUPFAM" id="SSF47616">
    <property type="entry name" value="GST C-terminal domain-like"/>
    <property type="match status" value="1"/>
</dbReference>
<reference evidence="3" key="1">
    <citation type="journal article" date="2019" name="Int. J. Syst. Evol. Microbiol.">
        <title>The Global Catalogue of Microorganisms (GCM) 10K type strain sequencing project: providing services to taxonomists for standard genome sequencing and annotation.</title>
        <authorList>
            <consortium name="The Broad Institute Genomics Platform"/>
            <consortium name="The Broad Institute Genome Sequencing Center for Infectious Disease"/>
            <person name="Wu L."/>
            <person name="Ma J."/>
        </authorList>
    </citation>
    <scope>NUCLEOTIDE SEQUENCE [LARGE SCALE GENOMIC DNA]</scope>
    <source>
        <strain evidence="3">CGMCC 1.12750</strain>
    </source>
</reference>
<dbReference type="EMBL" id="JBHTFQ010000001">
    <property type="protein sequence ID" value="MFC7702830.1"/>
    <property type="molecule type" value="Genomic_DNA"/>
</dbReference>
<feature type="domain" description="GST N-terminal" evidence="1">
    <location>
        <begin position="1"/>
        <end position="82"/>
    </location>
</feature>
<dbReference type="RefSeq" id="WP_377397935.1">
    <property type="nucleotide sequence ID" value="NZ_JBHTFQ010000001.1"/>
</dbReference>
<dbReference type="CDD" id="cd03205">
    <property type="entry name" value="GST_C_6"/>
    <property type="match status" value="1"/>
</dbReference>
<gene>
    <name evidence="2" type="ORF">ACFQXB_01320</name>
</gene>
<dbReference type="InterPro" id="IPR036282">
    <property type="entry name" value="Glutathione-S-Trfase_C_sf"/>
</dbReference>
<dbReference type="Gene3D" id="1.20.1050.10">
    <property type="match status" value="1"/>
</dbReference>
<dbReference type="InterPro" id="IPR036249">
    <property type="entry name" value="Thioredoxin-like_sf"/>
</dbReference>
<evidence type="ECO:0000313" key="3">
    <source>
        <dbReference type="Proteomes" id="UP001596516"/>
    </source>
</evidence>
<sequence>MILYFSDNSPYARKVLVLAKEAGLEQDMTLQRASGSPLDPANLPLAENPLGKIPTLVRDDGPALYDSRVICRFLDDRAGSGFYPAAPRLWDSLTIEATADGIMDAALLMVYESRLRPEPLRMPDWVEGQWRKIDRALDTLEGRWLSHLAGPLDIGQIALGCALGYLDLRHADRVWRSGREGLADWAAGFLGRPAMQATRPQ</sequence>
<dbReference type="Gene3D" id="3.40.30.10">
    <property type="entry name" value="Glutaredoxin"/>
    <property type="match status" value="1"/>
</dbReference>
<dbReference type="SUPFAM" id="SSF52833">
    <property type="entry name" value="Thioredoxin-like"/>
    <property type="match status" value="1"/>
</dbReference>
<dbReference type="Pfam" id="PF13410">
    <property type="entry name" value="GST_C_2"/>
    <property type="match status" value="1"/>
</dbReference>
<dbReference type="Proteomes" id="UP001596516">
    <property type="component" value="Unassembled WGS sequence"/>
</dbReference>
<dbReference type="PROSITE" id="PS50404">
    <property type="entry name" value="GST_NTER"/>
    <property type="match status" value="1"/>
</dbReference>